<dbReference type="EMBL" id="CP021455">
    <property type="protein sequence ID" value="ARU05626.1"/>
    <property type="molecule type" value="Genomic_DNA"/>
</dbReference>
<evidence type="ECO:0000256" key="2">
    <source>
        <dbReference type="ARBA" id="ARBA00023015"/>
    </source>
</evidence>
<keyword evidence="3" id="KW-0238">DNA-binding</keyword>
<dbReference type="SUPFAM" id="SSF53850">
    <property type="entry name" value="Periplasmic binding protein-like II"/>
    <property type="match status" value="1"/>
</dbReference>
<comment type="similarity">
    <text evidence="1">Belongs to the LysR transcriptional regulatory family.</text>
</comment>
<keyword evidence="2" id="KW-0805">Transcription regulation</keyword>
<dbReference type="PROSITE" id="PS50931">
    <property type="entry name" value="HTH_LYSR"/>
    <property type="match status" value="1"/>
</dbReference>
<dbReference type="RefSeq" id="WP_087281978.1">
    <property type="nucleotide sequence ID" value="NZ_CP021455.1"/>
</dbReference>
<proteinExistence type="inferred from homology"/>
<accession>A0A1Y0EPX7</accession>
<dbReference type="OrthoDB" id="9808620at2"/>
<keyword evidence="4" id="KW-0804">Transcription</keyword>
<evidence type="ECO:0000313" key="7">
    <source>
        <dbReference type="Proteomes" id="UP000196138"/>
    </source>
</evidence>
<sequence length="300" mass="31918">MRLSLRQLQLFCAVARTGTTTAAAEAMALSQSATSAAINDLQHALGIRLFERAGQRLVLNEAGRALLPRAQNLVLQAESIEADFGAAAGLQAVKLRLAASSTVGNCLLPQLLARWSASFPRAQADVVIGNTAEVVRALMQFEADLGFIEGPCHEPGLQVQFWRRDNLVLVASPQSPLSQAAQRRPLTKADLREARWLLREAGSGTREAVDQALFSQLGRIDVACTLSSGVAIVQGVAAGLGVACLSELLVQDAVARGELVVLANALKPVRRDLFIVRRQGTELTPALQHLVDLALAPEAA</sequence>
<dbReference type="PRINTS" id="PR00039">
    <property type="entry name" value="HTHLYSR"/>
</dbReference>
<evidence type="ECO:0000313" key="6">
    <source>
        <dbReference type="EMBL" id="ARU05626.1"/>
    </source>
</evidence>
<dbReference type="GO" id="GO:0000976">
    <property type="term" value="F:transcription cis-regulatory region binding"/>
    <property type="evidence" value="ECO:0007669"/>
    <property type="project" value="TreeGrafter"/>
</dbReference>
<name>A0A1Y0EPX7_9BURK</name>
<dbReference type="InterPro" id="IPR005119">
    <property type="entry name" value="LysR_subst-bd"/>
</dbReference>
<evidence type="ECO:0000256" key="3">
    <source>
        <dbReference type="ARBA" id="ARBA00023125"/>
    </source>
</evidence>
<feature type="domain" description="HTH lysR-type" evidence="5">
    <location>
        <begin position="3"/>
        <end position="60"/>
    </location>
</feature>
<dbReference type="AlphaFoldDB" id="A0A1Y0EPX7"/>
<dbReference type="Pfam" id="PF03466">
    <property type="entry name" value="LysR_substrate"/>
    <property type="match status" value="1"/>
</dbReference>
<evidence type="ECO:0000256" key="1">
    <source>
        <dbReference type="ARBA" id="ARBA00009437"/>
    </source>
</evidence>
<dbReference type="KEGG" id="cser:CCO03_13875"/>
<reference evidence="6 7" key="1">
    <citation type="submission" date="2017-05" db="EMBL/GenBank/DDBJ databases">
        <authorList>
            <person name="Song R."/>
            <person name="Chenine A.L."/>
            <person name="Ruprecht R.M."/>
        </authorList>
    </citation>
    <scope>NUCLEOTIDE SEQUENCE [LARGE SCALE GENOMIC DNA]</scope>
    <source>
        <strain evidence="6 7">DSM 26136</strain>
    </source>
</reference>
<dbReference type="GO" id="GO:0003700">
    <property type="term" value="F:DNA-binding transcription factor activity"/>
    <property type="evidence" value="ECO:0007669"/>
    <property type="project" value="InterPro"/>
</dbReference>
<dbReference type="Gene3D" id="1.10.10.10">
    <property type="entry name" value="Winged helix-like DNA-binding domain superfamily/Winged helix DNA-binding domain"/>
    <property type="match status" value="1"/>
</dbReference>
<organism evidence="6 7">
    <name type="scientific">Comamonas serinivorans</name>
    <dbReference type="NCBI Taxonomy" id="1082851"/>
    <lineage>
        <taxon>Bacteria</taxon>
        <taxon>Pseudomonadati</taxon>
        <taxon>Pseudomonadota</taxon>
        <taxon>Betaproteobacteria</taxon>
        <taxon>Burkholderiales</taxon>
        <taxon>Comamonadaceae</taxon>
        <taxon>Comamonas</taxon>
    </lineage>
</organism>
<dbReference type="SUPFAM" id="SSF46785">
    <property type="entry name" value="Winged helix' DNA-binding domain"/>
    <property type="match status" value="1"/>
</dbReference>
<dbReference type="PANTHER" id="PTHR30126:SF94">
    <property type="entry name" value="LYSR FAMILY TRANSCRIPTIONAL REGULATOR"/>
    <property type="match status" value="1"/>
</dbReference>
<dbReference type="InterPro" id="IPR000847">
    <property type="entry name" value="LysR_HTH_N"/>
</dbReference>
<dbReference type="Gene3D" id="3.40.190.290">
    <property type="match status" value="1"/>
</dbReference>
<gene>
    <name evidence="6" type="ORF">CCO03_13875</name>
</gene>
<dbReference type="InterPro" id="IPR036390">
    <property type="entry name" value="WH_DNA-bd_sf"/>
</dbReference>
<dbReference type="InterPro" id="IPR036388">
    <property type="entry name" value="WH-like_DNA-bd_sf"/>
</dbReference>
<dbReference type="Pfam" id="PF00126">
    <property type="entry name" value="HTH_1"/>
    <property type="match status" value="1"/>
</dbReference>
<dbReference type="PANTHER" id="PTHR30126">
    <property type="entry name" value="HTH-TYPE TRANSCRIPTIONAL REGULATOR"/>
    <property type="match status" value="1"/>
</dbReference>
<keyword evidence="7" id="KW-1185">Reference proteome</keyword>
<protein>
    <recommendedName>
        <fullName evidence="5">HTH lysR-type domain-containing protein</fullName>
    </recommendedName>
</protein>
<dbReference type="CDD" id="cd08420">
    <property type="entry name" value="PBP2_CysL_like"/>
    <property type="match status" value="1"/>
</dbReference>
<dbReference type="Proteomes" id="UP000196138">
    <property type="component" value="Chromosome"/>
</dbReference>
<evidence type="ECO:0000256" key="4">
    <source>
        <dbReference type="ARBA" id="ARBA00023163"/>
    </source>
</evidence>
<evidence type="ECO:0000259" key="5">
    <source>
        <dbReference type="PROSITE" id="PS50931"/>
    </source>
</evidence>